<evidence type="ECO:0000313" key="2">
    <source>
        <dbReference type="Proteomes" id="UP000533476"/>
    </source>
</evidence>
<organism evidence="1 2">
    <name type="scientific">Sulfobacillus harzensis</name>
    <dbReference type="NCBI Taxonomy" id="2729629"/>
    <lineage>
        <taxon>Bacteria</taxon>
        <taxon>Bacillati</taxon>
        <taxon>Bacillota</taxon>
        <taxon>Clostridia</taxon>
        <taxon>Eubacteriales</taxon>
        <taxon>Clostridiales Family XVII. Incertae Sedis</taxon>
        <taxon>Sulfobacillus</taxon>
    </lineage>
</organism>
<accession>A0A7Y0L7I7</accession>
<protein>
    <submittedName>
        <fullName evidence="1">Uncharacterized protein</fullName>
    </submittedName>
</protein>
<gene>
    <name evidence="1" type="ORF">HIJ39_18915</name>
</gene>
<reference evidence="1 2" key="1">
    <citation type="submission" date="2020-04" db="EMBL/GenBank/DDBJ databases">
        <authorList>
            <person name="Zhang R."/>
            <person name="Schippers A."/>
        </authorList>
    </citation>
    <scope>NUCLEOTIDE SEQUENCE [LARGE SCALE GENOMIC DNA]</scope>
    <source>
        <strain evidence="1 2">DSM 109850</strain>
    </source>
</reference>
<name>A0A7Y0L7I7_9FIRM</name>
<dbReference type="EMBL" id="JABBVZ010000107">
    <property type="protein sequence ID" value="NMP24397.1"/>
    <property type="molecule type" value="Genomic_DNA"/>
</dbReference>
<comment type="caution">
    <text evidence="1">The sequence shown here is derived from an EMBL/GenBank/DDBJ whole genome shotgun (WGS) entry which is preliminary data.</text>
</comment>
<dbReference type="AlphaFoldDB" id="A0A7Y0L7I7"/>
<dbReference type="Proteomes" id="UP000533476">
    <property type="component" value="Unassembled WGS sequence"/>
</dbReference>
<sequence>MSWFTTLVLIPPDTPEDGVLDAVAALLAPFDSNRTVAPYTEPCFCVETDSLSRPDPACPECGGTGQIHTTVNPRGYWESWRIGGGTCEDWLGPTHAMRAGDAADADKIPFALVTPDGAWYGGWHSLFKGAAWEVEALRLLRHYADAIAVACTLHD</sequence>
<proteinExistence type="predicted"/>
<evidence type="ECO:0000313" key="1">
    <source>
        <dbReference type="EMBL" id="NMP24397.1"/>
    </source>
</evidence>
<keyword evidence="2" id="KW-1185">Reference proteome</keyword>
<dbReference type="RefSeq" id="WP_169102480.1">
    <property type="nucleotide sequence ID" value="NZ_JABBVZ010000107.1"/>
</dbReference>